<evidence type="ECO:0000256" key="1">
    <source>
        <dbReference type="SAM" id="Coils"/>
    </source>
</evidence>
<proteinExistence type="predicted"/>
<reference evidence="3 4" key="1">
    <citation type="submission" date="2016-12" db="EMBL/GenBank/DDBJ databases">
        <title>Candidatus Reconcilibacillus cellulovorans genome.</title>
        <authorList>
            <person name="Kolinko S."/>
            <person name="Wu Y.-W."/>
            <person name="Tachea F."/>
            <person name="Denzel E."/>
            <person name="Hiras J."/>
            <person name="Baecker N."/>
            <person name="Chan L.J."/>
            <person name="Eichorst S.A."/>
            <person name="Frey D."/>
            <person name="Adams P.D."/>
            <person name="Pray T."/>
            <person name="Tanjore D."/>
            <person name="Petzold C.J."/>
            <person name="Gladden J.M."/>
            <person name="Simmons B.A."/>
            <person name="Singer S.W."/>
        </authorList>
    </citation>
    <scope>NUCLEOTIDE SEQUENCE [LARGE SCALE GENOMIC DNA]</scope>
    <source>
        <strain evidence="3">JTherm</strain>
    </source>
</reference>
<organism evidence="3 4">
    <name type="scientific">Candidatus Reconcilbacillus cellulovorans</name>
    <dbReference type="NCBI Taxonomy" id="1906605"/>
    <lineage>
        <taxon>Bacteria</taxon>
        <taxon>Bacillati</taxon>
        <taxon>Bacillota</taxon>
        <taxon>Bacilli</taxon>
        <taxon>Bacillales</taxon>
        <taxon>Paenibacillaceae</taxon>
        <taxon>Candidatus Reconcilbacillus</taxon>
    </lineage>
</organism>
<dbReference type="PANTHER" id="PTHR38812:SF2">
    <property type="entry name" value="MU-LIKE PROPHAGE FLUMU PROTEIN GP42"/>
    <property type="match status" value="1"/>
</dbReference>
<evidence type="ECO:0000313" key="4">
    <source>
        <dbReference type="Proteomes" id="UP000243688"/>
    </source>
</evidence>
<gene>
    <name evidence="3" type="ORF">BLM47_00075</name>
</gene>
<comment type="caution">
    <text evidence="3">The sequence shown here is derived from an EMBL/GenBank/DDBJ whole genome shotgun (WGS) entry which is preliminary data.</text>
</comment>
<dbReference type="NCBIfam" id="TIGR02675">
    <property type="entry name" value="tape_meas_nterm"/>
    <property type="match status" value="1"/>
</dbReference>
<feature type="domain" description="Tape measure protein N-terminal" evidence="2">
    <location>
        <begin position="156"/>
        <end position="329"/>
    </location>
</feature>
<feature type="coiled-coil region" evidence="1">
    <location>
        <begin position="41"/>
        <end position="93"/>
    </location>
</feature>
<name>A0A2A6E3L9_9BACL</name>
<evidence type="ECO:0000259" key="2">
    <source>
        <dbReference type="Pfam" id="PF20155"/>
    </source>
</evidence>
<sequence length="676" mass="74869">MAGEALRKLYAEVGWKIDEAPLQRLDKLLDQIKKSMLGGAVERFEEELAEAGEEAKDLGKELKKTGQIAATALDDAADEAHRLKRETKNAGDEADRSRRKFQRFGDALNRISRNMTSGFWRMSTSILRAPFSLPGMLIGGAATYGAVRYGFTNPLRVASEFEQAEIAFTTMLGSAEKARKFIEEMNRFAVATPFDVAGVQEAAKQMLAFGFRSEQVIPYLTAIGNAAAGLGGGTELIDRITRAIGQMQAKSKVSAEEMLQLTEAGIPAWEILSKKMGKSTQELMKMTSKGLIPADKAIAMLIEGMNERFPNMLQKQADSLDGLKNQILETFNLAAVKRWGDGLARALKPRFQQINRWIEENDDKIRRWGDALEKAAYEGFDYLLRQGERVFNYIRTNYLENEEFQQLPFNKKIEVVFGDIERKFTEWYEGSGRRKIEEGAEKLVDFMAGAIKASQPLLDASARVGAAIGKGLMDGLMDFAKDHPILSGLLATVATPGPVQVKLASGAITAISTFAAGAIERENKRRQEQQEKRLGGMVEFYQKLESKPKDQPLPGWENTYLVPAPKKTLGQKIGDWFRNLLPGHADGLPYVPKDDYIARLHEGERVLTKQENRKYTRGMAQAAAPSINATINVNVSAAAAAGGSAAVKEAARQGAREGIEEFWRSLRRNYPAITEV</sequence>
<protein>
    <recommendedName>
        <fullName evidence="2">Tape measure protein N-terminal domain-containing protein</fullName>
    </recommendedName>
</protein>
<accession>A0A2A6E3L9</accession>
<dbReference type="Pfam" id="PF20155">
    <property type="entry name" value="TMP_3"/>
    <property type="match status" value="1"/>
</dbReference>
<dbReference type="Proteomes" id="UP000243688">
    <property type="component" value="Unassembled WGS sequence"/>
</dbReference>
<dbReference type="EMBL" id="MOXJ01000001">
    <property type="protein sequence ID" value="PDO11573.1"/>
    <property type="molecule type" value="Genomic_DNA"/>
</dbReference>
<dbReference type="AlphaFoldDB" id="A0A2A6E3L9"/>
<evidence type="ECO:0000313" key="3">
    <source>
        <dbReference type="EMBL" id="PDO11573.1"/>
    </source>
</evidence>
<dbReference type="PANTHER" id="PTHR38812">
    <property type="entry name" value="MU-LIKE PROPHAGE FLUMU PROTEIN GP42"/>
    <property type="match status" value="1"/>
</dbReference>
<dbReference type="InterPro" id="IPR013491">
    <property type="entry name" value="Tape_meas_N"/>
</dbReference>
<dbReference type="InterPro" id="IPR053058">
    <property type="entry name" value="Mulikevirus_tape_measure"/>
</dbReference>
<keyword evidence="1" id="KW-0175">Coiled coil</keyword>